<feature type="domain" description="ABC transmembrane type-1" evidence="9">
    <location>
        <begin position="83"/>
        <end position="266"/>
    </location>
</feature>
<evidence type="ECO:0000256" key="2">
    <source>
        <dbReference type="ARBA" id="ARBA00022448"/>
    </source>
</evidence>
<evidence type="ECO:0000259" key="9">
    <source>
        <dbReference type="PROSITE" id="PS50928"/>
    </source>
</evidence>
<reference evidence="10" key="1">
    <citation type="journal article" date="2021" name="PeerJ">
        <title>Extensive microbial diversity within the chicken gut microbiome revealed by metagenomics and culture.</title>
        <authorList>
            <person name="Gilroy R."/>
            <person name="Ravi A."/>
            <person name="Getino M."/>
            <person name="Pursley I."/>
            <person name="Horton D.L."/>
            <person name="Alikhan N.F."/>
            <person name="Baker D."/>
            <person name="Gharbi K."/>
            <person name="Hall N."/>
            <person name="Watson M."/>
            <person name="Adriaenssens E.M."/>
            <person name="Foster-Nyarko E."/>
            <person name="Jarju S."/>
            <person name="Secka A."/>
            <person name="Antonio M."/>
            <person name="Oren A."/>
            <person name="Chaudhuri R.R."/>
            <person name="La Ragione R."/>
            <person name="Hildebrand F."/>
            <person name="Pallen M.J."/>
        </authorList>
    </citation>
    <scope>NUCLEOTIDE SEQUENCE</scope>
    <source>
        <strain evidence="10">ChiGjej4B4-7305</strain>
    </source>
</reference>
<dbReference type="AlphaFoldDB" id="A0A9D2EHM0"/>
<keyword evidence="4 7" id="KW-0812">Transmembrane</keyword>
<feature type="transmembrane region" description="Helical" evidence="7">
    <location>
        <begin position="87"/>
        <end position="108"/>
    </location>
</feature>
<feature type="transmembrane region" description="Helical" evidence="7">
    <location>
        <begin position="135"/>
        <end position="159"/>
    </location>
</feature>
<evidence type="ECO:0000256" key="3">
    <source>
        <dbReference type="ARBA" id="ARBA00022475"/>
    </source>
</evidence>
<feature type="compositionally biased region" description="Low complexity" evidence="8">
    <location>
        <begin position="1"/>
        <end position="13"/>
    </location>
</feature>
<proteinExistence type="inferred from homology"/>
<evidence type="ECO:0000256" key="7">
    <source>
        <dbReference type="RuleBase" id="RU363032"/>
    </source>
</evidence>
<feature type="transmembrane region" description="Helical" evidence="7">
    <location>
        <begin position="25"/>
        <end position="43"/>
    </location>
</feature>
<evidence type="ECO:0000313" key="10">
    <source>
        <dbReference type="EMBL" id="HIZ37632.1"/>
    </source>
</evidence>
<dbReference type="SUPFAM" id="SSF161098">
    <property type="entry name" value="MetI-like"/>
    <property type="match status" value="1"/>
</dbReference>
<dbReference type="Pfam" id="PF00528">
    <property type="entry name" value="BPD_transp_1"/>
    <property type="match status" value="1"/>
</dbReference>
<organism evidence="10 11">
    <name type="scientific">Candidatus Ruania gallistercoris</name>
    <dbReference type="NCBI Taxonomy" id="2838746"/>
    <lineage>
        <taxon>Bacteria</taxon>
        <taxon>Bacillati</taxon>
        <taxon>Actinomycetota</taxon>
        <taxon>Actinomycetes</taxon>
        <taxon>Micrococcales</taxon>
        <taxon>Ruaniaceae</taxon>
        <taxon>Ruania</taxon>
    </lineage>
</organism>
<evidence type="ECO:0000313" key="11">
    <source>
        <dbReference type="Proteomes" id="UP000824037"/>
    </source>
</evidence>
<keyword evidence="2 7" id="KW-0813">Transport</keyword>
<dbReference type="GO" id="GO:0005886">
    <property type="term" value="C:plasma membrane"/>
    <property type="evidence" value="ECO:0007669"/>
    <property type="project" value="UniProtKB-SubCell"/>
</dbReference>
<dbReference type="PANTHER" id="PTHR30043">
    <property type="entry name" value="PHOSPHONATES TRANSPORT SYSTEM PERMEASE PROTEIN"/>
    <property type="match status" value="1"/>
</dbReference>
<keyword evidence="5 7" id="KW-1133">Transmembrane helix</keyword>
<evidence type="ECO:0000256" key="8">
    <source>
        <dbReference type="SAM" id="MobiDB-lite"/>
    </source>
</evidence>
<comment type="subcellular location">
    <subcellularLocation>
        <location evidence="1 7">Cell membrane</location>
        <topology evidence="1 7">Multi-pass membrane protein</topology>
    </subcellularLocation>
</comment>
<dbReference type="PROSITE" id="PS50928">
    <property type="entry name" value="ABC_TM1"/>
    <property type="match status" value="1"/>
</dbReference>
<comment type="similarity">
    <text evidence="7">Belongs to the binding-protein-dependent transport system permease family.</text>
</comment>
<evidence type="ECO:0000256" key="6">
    <source>
        <dbReference type="ARBA" id="ARBA00023136"/>
    </source>
</evidence>
<dbReference type="InterPro" id="IPR005769">
    <property type="entry name" value="PhnE/PtxC"/>
</dbReference>
<dbReference type="Proteomes" id="UP000824037">
    <property type="component" value="Unassembled WGS sequence"/>
</dbReference>
<dbReference type="EMBL" id="DXBY01000306">
    <property type="protein sequence ID" value="HIZ37632.1"/>
    <property type="molecule type" value="Genomic_DNA"/>
</dbReference>
<dbReference type="NCBIfam" id="TIGR01097">
    <property type="entry name" value="PhnE"/>
    <property type="match status" value="1"/>
</dbReference>
<dbReference type="Gene3D" id="1.10.3720.10">
    <property type="entry name" value="MetI-like"/>
    <property type="match status" value="1"/>
</dbReference>
<gene>
    <name evidence="10" type="primary">phnE</name>
    <name evidence="10" type="ORF">H9815_17790</name>
</gene>
<feature type="region of interest" description="Disordered" evidence="8">
    <location>
        <begin position="1"/>
        <end position="22"/>
    </location>
</feature>
<dbReference type="GO" id="GO:0015416">
    <property type="term" value="F:ABC-type phosphonate transporter activity"/>
    <property type="evidence" value="ECO:0007669"/>
    <property type="project" value="InterPro"/>
</dbReference>
<dbReference type="InterPro" id="IPR035906">
    <property type="entry name" value="MetI-like_sf"/>
</dbReference>
<feature type="transmembrane region" description="Helical" evidence="7">
    <location>
        <begin position="222"/>
        <end position="240"/>
    </location>
</feature>
<evidence type="ECO:0000256" key="5">
    <source>
        <dbReference type="ARBA" id="ARBA00022989"/>
    </source>
</evidence>
<comment type="caution">
    <text evidence="10">The sequence shown here is derived from an EMBL/GenBank/DDBJ whole genome shotgun (WGS) entry which is preliminary data.</text>
</comment>
<keyword evidence="3" id="KW-1003">Cell membrane</keyword>
<evidence type="ECO:0000256" key="4">
    <source>
        <dbReference type="ARBA" id="ARBA00022692"/>
    </source>
</evidence>
<dbReference type="CDD" id="cd06261">
    <property type="entry name" value="TM_PBP2"/>
    <property type="match status" value="1"/>
</dbReference>
<dbReference type="PANTHER" id="PTHR30043:SF1">
    <property type="entry name" value="ABC TRANSPORT SYSTEM PERMEASE PROTEIN P69"/>
    <property type="match status" value="1"/>
</dbReference>
<name>A0A9D2EHM0_9MICO</name>
<evidence type="ECO:0000256" key="1">
    <source>
        <dbReference type="ARBA" id="ARBA00004651"/>
    </source>
</evidence>
<accession>A0A9D2EHM0</accession>
<dbReference type="InterPro" id="IPR000515">
    <property type="entry name" value="MetI-like"/>
</dbReference>
<keyword evidence="6 7" id="KW-0472">Membrane</keyword>
<feature type="transmembrane region" description="Helical" evidence="7">
    <location>
        <begin position="246"/>
        <end position="262"/>
    </location>
</feature>
<protein>
    <submittedName>
        <fullName evidence="10">Phosphonate ABC transporter, permease protein PhnE</fullName>
    </submittedName>
</protein>
<sequence length="274" mass="29334">MSTSAPQATSSATSRDRPRKPPPSAAMIAGLVAFVAITVWAGIGVEFTLTPLIVNLTRGSDVIWYYLHPNWQILTRPAVIEGFLETLYIAIIASLVGCILALGLSMLASKVSAPNSAVYQVAKFFLSLIRSLPDIAYGLLFVAFVQTGALPGILALIVFNIGVVAKLTPESIDAVDRGPVEAVEAAGATRFQRARFAIFPQVAPNYLSYCFYVFELNLRASMVLGFVGAGGIGEVINLLMTRLDHSSVSAVVVALFVVVFVLDQASRAARRRLT</sequence>
<reference evidence="10" key="2">
    <citation type="submission" date="2021-04" db="EMBL/GenBank/DDBJ databases">
        <authorList>
            <person name="Gilroy R."/>
        </authorList>
    </citation>
    <scope>NUCLEOTIDE SEQUENCE</scope>
    <source>
        <strain evidence="10">ChiGjej4B4-7305</strain>
    </source>
</reference>